<accession>A0AAJ6YE34</accession>
<feature type="region of interest" description="Disordered" evidence="4">
    <location>
        <begin position="85"/>
        <end position="142"/>
    </location>
</feature>
<evidence type="ECO:0000256" key="4">
    <source>
        <dbReference type="SAM" id="MobiDB-lite"/>
    </source>
</evidence>
<dbReference type="RefSeq" id="XP_011496372.1">
    <property type="nucleotide sequence ID" value="XM_011498070.1"/>
</dbReference>
<comment type="similarity">
    <text evidence="2">Belongs to the CWC22 family.</text>
</comment>
<dbReference type="PANTHER" id="PTHR18034:SF4">
    <property type="entry name" value="NUCLEOLAR MIF4G DOMAIN-CONTAINING PROTEIN 1"/>
    <property type="match status" value="1"/>
</dbReference>
<dbReference type="SMART" id="SM00543">
    <property type="entry name" value="MIF4G"/>
    <property type="match status" value="1"/>
</dbReference>
<gene>
    <name evidence="7" type="primary">LOC105360998</name>
</gene>
<evidence type="ECO:0000256" key="1">
    <source>
        <dbReference type="ARBA" id="ARBA00004604"/>
    </source>
</evidence>
<evidence type="ECO:0000256" key="2">
    <source>
        <dbReference type="ARBA" id="ARBA00006856"/>
    </source>
</evidence>
<feature type="domain" description="MI" evidence="5">
    <location>
        <begin position="584"/>
        <end position="700"/>
    </location>
</feature>
<dbReference type="Proteomes" id="UP000695007">
    <property type="component" value="Unplaced"/>
</dbReference>
<dbReference type="PROSITE" id="PS51366">
    <property type="entry name" value="MI"/>
    <property type="match status" value="1"/>
</dbReference>
<dbReference type="GO" id="GO:0003723">
    <property type="term" value="F:RNA binding"/>
    <property type="evidence" value="ECO:0007669"/>
    <property type="project" value="InterPro"/>
</dbReference>
<reference evidence="7" key="1">
    <citation type="submission" date="2025-08" db="UniProtKB">
        <authorList>
            <consortium name="RefSeq"/>
        </authorList>
    </citation>
    <scope>IDENTIFICATION</scope>
</reference>
<feature type="compositionally biased region" description="Polar residues" evidence="4">
    <location>
        <begin position="107"/>
        <end position="133"/>
    </location>
</feature>
<dbReference type="GO" id="GO:0005730">
    <property type="term" value="C:nucleolus"/>
    <property type="evidence" value="ECO:0007669"/>
    <property type="project" value="UniProtKB-SubCell"/>
</dbReference>
<evidence type="ECO:0000313" key="7">
    <source>
        <dbReference type="RefSeq" id="XP_011496372.1"/>
    </source>
</evidence>
<protein>
    <submittedName>
        <fullName evidence="7">Nucleolar MIF4G domain-containing protein 1</fullName>
    </submittedName>
</protein>
<dbReference type="FunFam" id="1.25.40.180:FF:000032">
    <property type="entry name" value="Nucleolar MIF4G domain-containing protein 1"/>
    <property type="match status" value="1"/>
</dbReference>
<dbReference type="AlphaFoldDB" id="A0AAJ6YE34"/>
<dbReference type="GeneID" id="105360998"/>
<dbReference type="KEGG" id="csol:105360998"/>
<name>A0AAJ6YE34_9HYME</name>
<sequence>MNKKEKYINKKRKLKWKKDNLVEDRVIKKLEKKLKINRKTKCVPKSFVSDGLDYLLDICDEENRKIVADGERKLLETNEYKNCDNDSNTNNVIKSKSKSKDHDCEQTESMSDSENLTELSSDNGNESDINYTSVDDDINNKQNLRQNKYDVCTSYRSNHETASSNDNFNDSIDTKFAVKRKKCDKEKDSINLKNITVKKKKTPSKNSFEKKTGKADIDSSIDKSNSDVLETNLNSMDANEEIDDEDKEGVWEDIYGRKRNKDGSIISEKKQKYILPALRSNDSDNAEKSKQLMLLKRQIKGLLNRLAESNMHVIVSQLDELYMSNSRNTMNEMLSNIMLESIVAPILTAERLVIEHMMCIAILHANIGTEIGAHFIMSFIQTFNKMIQEPLEVENKELDNVCLMMAHLYNFKVFGSQLVYQILEYLANKFTEKEIELILLFLRTTGFRLRKDDPVSLKELILNLQQKAAGVKATNSRVQFMLEILLAIKNNNTNKIPQYDQSHIDHLKKLLKTLIRKGNTISQLNLSLEDLLNVDEKGKWWVVGSAWSGKLVPNEKVIIKPNDNKPVYSQKILNLAQAQRMNTDIRKNIFCILMTAEDYLDAFEKLHHLGLKDQQEREIIYVILNCLLQERTFNPYYSVLIQKFCEYDRKYQMIMQYTLWDKLKMLNSYNNKQVICLARLMSHLFLHKALPISVLKVIDFGELDKLTMKFFKKIMLDILLHQDTEKCVCVFERISVATKLHEFRDGLRLFINYFLLKNINENLLPKEQFELLETRIKMVDELLINSESKIAF</sequence>
<feature type="region of interest" description="Disordered" evidence="4">
    <location>
        <begin position="198"/>
        <end position="221"/>
    </location>
</feature>
<dbReference type="Pfam" id="PF02847">
    <property type="entry name" value="MA3"/>
    <property type="match status" value="1"/>
</dbReference>
<keyword evidence="3" id="KW-0539">Nucleus</keyword>
<dbReference type="SMART" id="SM00544">
    <property type="entry name" value="MA3"/>
    <property type="match status" value="1"/>
</dbReference>
<feature type="compositionally biased region" description="Basic and acidic residues" evidence="4">
    <location>
        <begin position="207"/>
        <end position="221"/>
    </location>
</feature>
<proteinExistence type="inferred from homology"/>
<evidence type="ECO:0000313" key="6">
    <source>
        <dbReference type="Proteomes" id="UP000695007"/>
    </source>
</evidence>
<dbReference type="InterPro" id="IPR016024">
    <property type="entry name" value="ARM-type_fold"/>
</dbReference>
<dbReference type="Gene3D" id="1.25.40.180">
    <property type="match status" value="1"/>
</dbReference>
<dbReference type="InterPro" id="IPR050781">
    <property type="entry name" value="CWC22_splicing_factor"/>
</dbReference>
<feature type="compositionally biased region" description="Polar residues" evidence="4">
    <location>
        <begin position="85"/>
        <end position="94"/>
    </location>
</feature>
<dbReference type="GO" id="GO:0042274">
    <property type="term" value="P:ribosomal small subunit biogenesis"/>
    <property type="evidence" value="ECO:0007669"/>
    <property type="project" value="TreeGrafter"/>
</dbReference>
<dbReference type="PANTHER" id="PTHR18034">
    <property type="entry name" value="CELL CYCLE CONTROL PROTEIN CWF22-RELATED"/>
    <property type="match status" value="1"/>
</dbReference>
<dbReference type="InterPro" id="IPR003890">
    <property type="entry name" value="MIF4G-like_typ-3"/>
</dbReference>
<comment type="subcellular location">
    <subcellularLocation>
        <location evidence="1">Nucleus</location>
        <location evidence="1">Nucleolus</location>
    </subcellularLocation>
</comment>
<keyword evidence="6" id="KW-1185">Reference proteome</keyword>
<evidence type="ECO:0000259" key="5">
    <source>
        <dbReference type="PROSITE" id="PS51366"/>
    </source>
</evidence>
<organism evidence="6 7">
    <name type="scientific">Ceratosolen solmsi marchali</name>
    <dbReference type="NCBI Taxonomy" id="326594"/>
    <lineage>
        <taxon>Eukaryota</taxon>
        <taxon>Metazoa</taxon>
        <taxon>Ecdysozoa</taxon>
        <taxon>Arthropoda</taxon>
        <taxon>Hexapoda</taxon>
        <taxon>Insecta</taxon>
        <taxon>Pterygota</taxon>
        <taxon>Neoptera</taxon>
        <taxon>Endopterygota</taxon>
        <taxon>Hymenoptera</taxon>
        <taxon>Apocrita</taxon>
        <taxon>Proctotrupomorpha</taxon>
        <taxon>Chalcidoidea</taxon>
        <taxon>Agaonidae</taxon>
        <taxon>Agaoninae</taxon>
        <taxon>Ceratosolen</taxon>
    </lineage>
</organism>
<dbReference type="SUPFAM" id="SSF48371">
    <property type="entry name" value="ARM repeat"/>
    <property type="match status" value="1"/>
</dbReference>
<dbReference type="InterPro" id="IPR003891">
    <property type="entry name" value="Initiation_fac_eIF4g_MI"/>
</dbReference>
<evidence type="ECO:0000256" key="3">
    <source>
        <dbReference type="ARBA" id="ARBA00023242"/>
    </source>
</evidence>